<dbReference type="EMBL" id="GBRH01202920">
    <property type="protein sequence ID" value="JAD94975.1"/>
    <property type="molecule type" value="Transcribed_RNA"/>
</dbReference>
<dbReference type="EMBL" id="GBRH01192920">
    <property type="protein sequence ID" value="JAE04976.1"/>
    <property type="molecule type" value="Transcribed_RNA"/>
</dbReference>
<sequence>MDLIHQSPPSLGLCSLSGGGSGCAVLLSFATSYPSSLALCTSSLYTPSSMCGCLHKIQRYLREGWPTSAYW</sequence>
<dbReference type="AlphaFoldDB" id="A0A0A9F494"/>
<protein>
    <submittedName>
        <fullName evidence="1">Uncharacterized protein</fullName>
    </submittedName>
</protein>
<reference evidence="1" key="2">
    <citation type="journal article" date="2015" name="Data Brief">
        <title>Shoot transcriptome of the giant reed, Arundo donax.</title>
        <authorList>
            <person name="Barrero R.A."/>
            <person name="Guerrero F.D."/>
            <person name="Moolhuijzen P."/>
            <person name="Goolsby J.A."/>
            <person name="Tidwell J."/>
            <person name="Bellgard S.E."/>
            <person name="Bellgard M.I."/>
        </authorList>
    </citation>
    <scope>NUCLEOTIDE SEQUENCE</scope>
    <source>
        <tissue evidence="1">Shoot tissue taken approximately 20 cm above the soil surface</tissue>
    </source>
</reference>
<organism evidence="1">
    <name type="scientific">Arundo donax</name>
    <name type="common">Giant reed</name>
    <name type="synonym">Donax arundinaceus</name>
    <dbReference type="NCBI Taxonomy" id="35708"/>
    <lineage>
        <taxon>Eukaryota</taxon>
        <taxon>Viridiplantae</taxon>
        <taxon>Streptophyta</taxon>
        <taxon>Embryophyta</taxon>
        <taxon>Tracheophyta</taxon>
        <taxon>Spermatophyta</taxon>
        <taxon>Magnoliopsida</taxon>
        <taxon>Liliopsida</taxon>
        <taxon>Poales</taxon>
        <taxon>Poaceae</taxon>
        <taxon>PACMAD clade</taxon>
        <taxon>Arundinoideae</taxon>
        <taxon>Arundineae</taxon>
        <taxon>Arundo</taxon>
    </lineage>
</organism>
<evidence type="ECO:0000313" key="1">
    <source>
        <dbReference type="EMBL" id="JAE04976.1"/>
    </source>
</evidence>
<reference evidence="1" key="1">
    <citation type="submission" date="2014-09" db="EMBL/GenBank/DDBJ databases">
        <authorList>
            <person name="Magalhaes I.L.F."/>
            <person name="Oliveira U."/>
            <person name="Santos F.R."/>
            <person name="Vidigal T.H.D.A."/>
            <person name="Brescovit A.D."/>
            <person name="Santos A.J."/>
        </authorList>
    </citation>
    <scope>NUCLEOTIDE SEQUENCE</scope>
    <source>
        <tissue evidence="1">Shoot tissue taken approximately 20 cm above the soil surface</tissue>
    </source>
</reference>
<name>A0A0A9F494_ARUDO</name>
<proteinExistence type="predicted"/>
<accession>A0A0A9F494</accession>